<dbReference type="EMBL" id="VEPZ02001224">
    <property type="protein sequence ID" value="KAE8686148.1"/>
    <property type="molecule type" value="Genomic_DNA"/>
</dbReference>
<comment type="caution">
    <text evidence="9">The sequence shown here is derived from an EMBL/GenBank/DDBJ whole genome shotgun (WGS) entry which is preliminary data.</text>
</comment>
<dbReference type="InterPro" id="IPR028884">
    <property type="entry name" value="Trm82"/>
</dbReference>
<evidence type="ECO:0000256" key="8">
    <source>
        <dbReference type="SAM" id="MobiDB-lite"/>
    </source>
</evidence>
<evidence type="ECO:0000256" key="7">
    <source>
        <dbReference type="PROSITE-ProRule" id="PRU00221"/>
    </source>
</evidence>
<dbReference type="InterPro" id="IPR015943">
    <property type="entry name" value="WD40/YVTN_repeat-like_dom_sf"/>
</dbReference>
<reference evidence="9" key="1">
    <citation type="submission" date="2019-09" db="EMBL/GenBank/DDBJ databases">
        <title>Draft genome information of white flower Hibiscus syriacus.</title>
        <authorList>
            <person name="Kim Y.-M."/>
        </authorList>
    </citation>
    <scope>NUCLEOTIDE SEQUENCE [LARGE SCALE GENOMIC DNA]</scope>
    <source>
        <strain evidence="9">YM2019G1</strain>
    </source>
</reference>
<dbReference type="HAMAP" id="MF_03056">
    <property type="entry name" value="TRM82"/>
    <property type="match status" value="1"/>
</dbReference>
<dbReference type="PROSITE" id="PS50294">
    <property type="entry name" value="WD_REPEATS_REGION"/>
    <property type="match status" value="2"/>
</dbReference>
<dbReference type="PROSITE" id="PS00678">
    <property type="entry name" value="WD_REPEATS_1"/>
    <property type="match status" value="1"/>
</dbReference>
<accession>A0A6A2Z2Q1</accession>
<evidence type="ECO:0000256" key="2">
    <source>
        <dbReference type="ARBA" id="ARBA00022574"/>
    </source>
</evidence>
<dbReference type="InterPro" id="IPR001680">
    <property type="entry name" value="WD40_rpt"/>
</dbReference>
<dbReference type="Proteomes" id="UP000436088">
    <property type="component" value="Unassembled WGS sequence"/>
</dbReference>
<comment type="function">
    <text evidence="6">Required for the formation of N(7)-methylguanine at position 46 (m7G46) in tRNA. In the complex, it is required to stabilize and induce conformational changes of the catalytic subunit.</text>
</comment>
<feature type="repeat" description="WD" evidence="7">
    <location>
        <begin position="220"/>
        <end position="265"/>
    </location>
</feature>
<keyword evidence="5 6" id="KW-0539">Nucleus</keyword>
<dbReference type="InterPro" id="IPR019775">
    <property type="entry name" value="WD40_repeat_CS"/>
</dbReference>
<keyword evidence="2 6" id="KW-0853">WD repeat</keyword>
<feature type="region of interest" description="Disordered" evidence="8">
    <location>
        <begin position="1"/>
        <end position="37"/>
    </location>
</feature>
<dbReference type="UniPathway" id="UPA00989"/>
<dbReference type="PANTHER" id="PTHR16288:SF0">
    <property type="entry name" value="TRNA (GUANINE-N(7)-)-METHYLTRANSFERASE NON-CATALYTIC SUBUNIT WDR4"/>
    <property type="match status" value="1"/>
</dbReference>
<evidence type="ECO:0000313" key="9">
    <source>
        <dbReference type="EMBL" id="KAE8686148.1"/>
    </source>
</evidence>
<evidence type="ECO:0000313" key="10">
    <source>
        <dbReference type="Proteomes" id="UP000436088"/>
    </source>
</evidence>
<dbReference type="Pfam" id="PF00400">
    <property type="entry name" value="WD40"/>
    <property type="match status" value="3"/>
</dbReference>
<evidence type="ECO:0000256" key="1">
    <source>
        <dbReference type="ARBA" id="ARBA00004123"/>
    </source>
</evidence>
<gene>
    <name evidence="9" type="ORF">F3Y22_tig00111084pilonHSYRG00051</name>
</gene>
<sequence>MEGAEMEEARVEDREHDHNNTQEDAQIEESEQKNKDAEVAPALVSVHPTQNSVAVAVGSDLRVFNLLDNCAVNLVDESGGASHNDSIRCIKYGTNGKLFVSAGDDKLFKVWSTDCWRCISTVVSEKRLSAVAISNDGLHVCFADKFGVVWVVDLAGFDGSEASLDKKAAPLLSHYCSIITSLEFSLDGRFIVSADRDSKIRVTVFPSKPLDGAHEIQSFCLGHTEFVSCLAFISSPDSPQGILVSGGGDSTVRLWDIISGSLLDTCEVGAKVESDATEGNCSIITGICTILDCTLIAVAIQSLRGIMLLACNLPSRTLSVTKLVSIIGENFVPTSLGSSISGGLLWMVTGASKFRGPDISPCSRVKGISGFNKNSPDSSEQEPVVLADTELPGGVKLLEKLQGSMLIDEKVFLVAADAVKTAMCNLLNKKQYSDEKREFRKRTRNDKKKKQ</sequence>
<evidence type="ECO:0000256" key="3">
    <source>
        <dbReference type="ARBA" id="ARBA00022694"/>
    </source>
</evidence>
<protein>
    <recommendedName>
        <fullName evidence="6">tRNA (guanine-N(7)-)-methyltransferase non-catalytic subunit</fullName>
    </recommendedName>
    <alternativeName>
        <fullName evidence="6">WD repeat-containing protein 4 homolog</fullName>
    </alternativeName>
</protein>
<organism evidence="9 10">
    <name type="scientific">Hibiscus syriacus</name>
    <name type="common">Rose of Sharon</name>
    <dbReference type="NCBI Taxonomy" id="106335"/>
    <lineage>
        <taxon>Eukaryota</taxon>
        <taxon>Viridiplantae</taxon>
        <taxon>Streptophyta</taxon>
        <taxon>Embryophyta</taxon>
        <taxon>Tracheophyta</taxon>
        <taxon>Spermatophyta</taxon>
        <taxon>Magnoliopsida</taxon>
        <taxon>eudicotyledons</taxon>
        <taxon>Gunneridae</taxon>
        <taxon>Pentapetalae</taxon>
        <taxon>rosids</taxon>
        <taxon>malvids</taxon>
        <taxon>Malvales</taxon>
        <taxon>Malvaceae</taxon>
        <taxon>Malvoideae</taxon>
        <taxon>Hibiscus</taxon>
    </lineage>
</organism>
<dbReference type="FunFam" id="2.130.10.10:FF:001042">
    <property type="entry name" value="tRNA (guanine-N(7)-)-methyltransferase non-catalytic subunit"/>
    <property type="match status" value="1"/>
</dbReference>
<dbReference type="GO" id="GO:0106004">
    <property type="term" value="P:tRNA (guanine-N7)-methylation"/>
    <property type="evidence" value="ECO:0007669"/>
    <property type="project" value="UniProtKB-UniRule"/>
</dbReference>
<evidence type="ECO:0000256" key="5">
    <source>
        <dbReference type="ARBA" id="ARBA00023242"/>
    </source>
</evidence>
<keyword evidence="10" id="KW-1185">Reference proteome</keyword>
<dbReference type="PROSITE" id="PS50082">
    <property type="entry name" value="WD_REPEATS_2"/>
    <property type="match status" value="2"/>
</dbReference>
<evidence type="ECO:0000256" key="6">
    <source>
        <dbReference type="HAMAP-Rule" id="MF_03056"/>
    </source>
</evidence>
<evidence type="ECO:0000256" key="4">
    <source>
        <dbReference type="ARBA" id="ARBA00022737"/>
    </source>
</evidence>
<keyword evidence="4 6" id="KW-0677">Repeat</keyword>
<dbReference type="GO" id="GO:0005829">
    <property type="term" value="C:cytosol"/>
    <property type="evidence" value="ECO:0007669"/>
    <property type="project" value="TreeGrafter"/>
</dbReference>
<comment type="pathway">
    <text evidence="6">tRNA modification; N(7)-methylguanine-tRNA biosynthesis.</text>
</comment>
<dbReference type="FunFam" id="2.130.10.10:FF:001350">
    <property type="entry name" value="tRNA (guanine-N(7)-)-methyltransferase non-catalytic subunit"/>
    <property type="match status" value="1"/>
</dbReference>
<dbReference type="PANTHER" id="PTHR16288">
    <property type="entry name" value="WD40 REPEAT PROTEIN 4"/>
    <property type="match status" value="1"/>
</dbReference>
<dbReference type="SMART" id="SM00320">
    <property type="entry name" value="WD40"/>
    <property type="match status" value="3"/>
</dbReference>
<comment type="subcellular location">
    <subcellularLocation>
        <location evidence="1 6">Nucleus</location>
    </subcellularLocation>
</comment>
<dbReference type="GO" id="GO:0043527">
    <property type="term" value="C:tRNA methyltransferase complex"/>
    <property type="evidence" value="ECO:0007669"/>
    <property type="project" value="TreeGrafter"/>
</dbReference>
<dbReference type="GO" id="GO:0005634">
    <property type="term" value="C:nucleus"/>
    <property type="evidence" value="ECO:0007669"/>
    <property type="project" value="UniProtKB-SubCell"/>
</dbReference>
<comment type="similarity">
    <text evidence="6">Belongs to the WD repeat TRM82 family.</text>
</comment>
<comment type="subunit">
    <text evidence="6">Forms a heterodimer with the catalytic subunit.</text>
</comment>
<feature type="compositionally biased region" description="Basic and acidic residues" evidence="8">
    <location>
        <begin position="7"/>
        <end position="21"/>
    </location>
</feature>
<name>A0A6A2Z2Q1_HIBSY</name>
<keyword evidence="3 6" id="KW-0819">tRNA processing</keyword>
<dbReference type="AlphaFoldDB" id="A0A6A2Z2Q1"/>
<dbReference type="Gene3D" id="2.130.10.10">
    <property type="entry name" value="YVTN repeat-like/Quinoprotein amine dehydrogenase"/>
    <property type="match status" value="2"/>
</dbReference>
<dbReference type="SUPFAM" id="SSF50978">
    <property type="entry name" value="WD40 repeat-like"/>
    <property type="match status" value="1"/>
</dbReference>
<proteinExistence type="inferred from homology"/>
<dbReference type="InterPro" id="IPR036322">
    <property type="entry name" value="WD40_repeat_dom_sf"/>
</dbReference>
<feature type="repeat" description="WD" evidence="7">
    <location>
        <begin position="80"/>
        <end position="121"/>
    </location>
</feature>